<gene>
    <name evidence="6" type="ORF">NEZAVI_LOCUS9743</name>
</gene>
<evidence type="ECO:0000256" key="2">
    <source>
        <dbReference type="ARBA" id="ARBA00022705"/>
    </source>
</evidence>
<dbReference type="InterPro" id="IPR008921">
    <property type="entry name" value="DNA_pol3_clamp-load_cplx_C"/>
</dbReference>
<comment type="similarity">
    <text evidence="1">Belongs to the activator 1 large subunit family.</text>
</comment>
<evidence type="ECO:0000256" key="3">
    <source>
        <dbReference type="SAM" id="MobiDB-lite"/>
    </source>
</evidence>
<evidence type="ECO:0000313" key="7">
    <source>
        <dbReference type="Proteomes" id="UP001152798"/>
    </source>
</evidence>
<dbReference type="Gene3D" id="1.20.272.10">
    <property type="match status" value="1"/>
</dbReference>
<feature type="region of interest" description="Disordered" evidence="3">
    <location>
        <begin position="692"/>
        <end position="746"/>
    </location>
</feature>
<feature type="chain" id="PRO_5040354442" description="DNA replication factor RFC1 C-terminal domain-containing protein" evidence="4">
    <location>
        <begin position="23"/>
        <end position="746"/>
    </location>
</feature>
<keyword evidence="2" id="KW-0235">DNA replication</keyword>
<feature type="region of interest" description="Disordered" evidence="3">
    <location>
        <begin position="41"/>
        <end position="257"/>
    </location>
</feature>
<organism evidence="6 7">
    <name type="scientific">Nezara viridula</name>
    <name type="common">Southern green stink bug</name>
    <name type="synonym">Cimex viridulus</name>
    <dbReference type="NCBI Taxonomy" id="85310"/>
    <lineage>
        <taxon>Eukaryota</taxon>
        <taxon>Metazoa</taxon>
        <taxon>Ecdysozoa</taxon>
        <taxon>Arthropoda</taxon>
        <taxon>Hexapoda</taxon>
        <taxon>Insecta</taxon>
        <taxon>Pterygota</taxon>
        <taxon>Neoptera</taxon>
        <taxon>Paraneoptera</taxon>
        <taxon>Hemiptera</taxon>
        <taxon>Heteroptera</taxon>
        <taxon>Panheteroptera</taxon>
        <taxon>Pentatomomorpha</taxon>
        <taxon>Pentatomoidea</taxon>
        <taxon>Pentatomidae</taxon>
        <taxon>Pentatominae</taxon>
        <taxon>Nezara</taxon>
    </lineage>
</organism>
<dbReference type="SUPFAM" id="SSF52540">
    <property type="entry name" value="P-loop containing nucleoside triphosphate hydrolases"/>
    <property type="match status" value="1"/>
</dbReference>
<dbReference type="FunFam" id="1.20.272.10:FF:000005">
    <property type="entry name" value="Replication factor C subunit 1"/>
    <property type="match status" value="1"/>
</dbReference>
<dbReference type="Proteomes" id="UP001152798">
    <property type="component" value="Chromosome 4"/>
</dbReference>
<feature type="domain" description="DNA replication factor RFC1 C-terminal" evidence="5">
    <location>
        <begin position="514"/>
        <end position="666"/>
    </location>
</feature>
<evidence type="ECO:0000256" key="4">
    <source>
        <dbReference type="SAM" id="SignalP"/>
    </source>
</evidence>
<reference evidence="6" key="1">
    <citation type="submission" date="2022-01" db="EMBL/GenBank/DDBJ databases">
        <authorList>
            <person name="King R."/>
        </authorList>
    </citation>
    <scope>NUCLEOTIDE SEQUENCE</scope>
</reference>
<feature type="compositionally biased region" description="Acidic residues" evidence="3">
    <location>
        <begin position="692"/>
        <end position="708"/>
    </location>
</feature>
<feature type="compositionally biased region" description="Basic and acidic residues" evidence="3">
    <location>
        <begin position="183"/>
        <end position="193"/>
    </location>
</feature>
<proteinExistence type="inferred from homology"/>
<keyword evidence="4" id="KW-0732">Signal</keyword>
<dbReference type="Pfam" id="PF08519">
    <property type="entry name" value="RFC1"/>
    <property type="match status" value="1"/>
</dbReference>
<dbReference type="GO" id="GO:0005634">
    <property type="term" value="C:nucleus"/>
    <property type="evidence" value="ECO:0007669"/>
    <property type="project" value="TreeGrafter"/>
</dbReference>
<feature type="compositionally biased region" description="Basic and acidic residues" evidence="3">
    <location>
        <begin position="723"/>
        <end position="735"/>
    </location>
</feature>
<feature type="compositionally biased region" description="Polar residues" evidence="3">
    <location>
        <begin position="149"/>
        <end position="160"/>
    </location>
</feature>
<dbReference type="EMBL" id="OV725080">
    <property type="protein sequence ID" value="CAH1400525.1"/>
    <property type="molecule type" value="Genomic_DNA"/>
</dbReference>
<dbReference type="GO" id="GO:0005663">
    <property type="term" value="C:DNA replication factor C complex"/>
    <property type="evidence" value="ECO:0007669"/>
    <property type="project" value="InterPro"/>
</dbReference>
<evidence type="ECO:0000313" key="6">
    <source>
        <dbReference type="EMBL" id="CAH1400525.1"/>
    </source>
</evidence>
<dbReference type="Pfam" id="PF25361">
    <property type="entry name" value="AAA_lid_RFC1"/>
    <property type="match status" value="1"/>
</dbReference>
<evidence type="ECO:0000259" key="5">
    <source>
        <dbReference type="Pfam" id="PF08519"/>
    </source>
</evidence>
<dbReference type="GO" id="GO:0005524">
    <property type="term" value="F:ATP binding"/>
    <property type="evidence" value="ECO:0007669"/>
    <property type="project" value="InterPro"/>
</dbReference>
<accession>A0A9P0MQ08</accession>
<dbReference type="Gene3D" id="3.40.50.300">
    <property type="entry name" value="P-loop containing nucleotide triphosphate hydrolases"/>
    <property type="match status" value="1"/>
</dbReference>
<evidence type="ECO:0000256" key="1">
    <source>
        <dbReference type="ARBA" id="ARBA00006116"/>
    </source>
</evidence>
<dbReference type="Gene3D" id="1.10.8.60">
    <property type="match status" value="1"/>
</dbReference>
<dbReference type="GO" id="GO:0006260">
    <property type="term" value="P:DNA replication"/>
    <property type="evidence" value="ECO:0007669"/>
    <property type="project" value="UniProtKB-KW"/>
</dbReference>
<dbReference type="SUPFAM" id="SSF48019">
    <property type="entry name" value="post-AAA+ oligomerization domain-like"/>
    <property type="match status" value="1"/>
</dbReference>
<feature type="compositionally biased region" description="Low complexity" evidence="3">
    <location>
        <begin position="230"/>
        <end position="244"/>
    </location>
</feature>
<feature type="compositionally biased region" description="Polar residues" evidence="3">
    <location>
        <begin position="129"/>
        <end position="138"/>
    </location>
</feature>
<dbReference type="PANTHER" id="PTHR23389:SF6">
    <property type="entry name" value="REPLICATION FACTOR C SUBUNIT 1"/>
    <property type="match status" value="1"/>
</dbReference>
<keyword evidence="7" id="KW-1185">Reference proteome</keyword>
<feature type="compositionally biased region" description="Basic and acidic residues" evidence="3">
    <location>
        <begin position="162"/>
        <end position="176"/>
    </location>
</feature>
<name>A0A9P0MQ08_NEZVI</name>
<dbReference type="GO" id="GO:0006281">
    <property type="term" value="P:DNA repair"/>
    <property type="evidence" value="ECO:0007669"/>
    <property type="project" value="InterPro"/>
</dbReference>
<dbReference type="InterPro" id="IPR027417">
    <property type="entry name" value="P-loop_NTPase"/>
</dbReference>
<dbReference type="InterPro" id="IPR013725">
    <property type="entry name" value="DNA_replication_fac_RFC1_C"/>
</dbReference>
<dbReference type="GO" id="GO:0003689">
    <property type="term" value="F:DNA clamp loader activity"/>
    <property type="evidence" value="ECO:0007669"/>
    <property type="project" value="InterPro"/>
</dbReference>
<dbReference type="GO" id="GO:0003677">
    <property type="term" value="F:DNA binding"/>
    <property type="evidence" value="ECO:0007669"/>
    <property type="project" value="InterPro"/>
</dbReference>
<feature type="compositionally biased region" description="Acidic residues" evidence="3">
    <location>
        <begin position="105"/>
        <end position="115"/>
    </location>
</feature>
<dbReference type="AlphaFoldDB" id="A0A9P0MQ08"/>
<dbReference type="PANTHER" id="PTHR23389">
    <property type="entry name" value="CHROMOSOME TRANSMISSION FIDELITY FACTOR 18"/>
    <property type="match status" value="1"/>
</dbReference>
<protein>
    <recommendedName>
        <fullName evidence="5">DNA replication factor RFC1 C-terminal domain-containing protein</fullName>
    </recommendedName>
</protein>
<feature type="signal peptide" evidence="4">
    <location>
        <begin position="1"/>
        <end position="22"/>
    </location>
</feature>
<sequence>MRMNYFLSVVILTLGYPRGNTALNLPQLNFDKKTSLKQDYSSLEISEGNSKEKKDKKKNSTKNGETSKYFEVSKNDVANLLGKTPVKRTEQPKAKKGKKDPNLDMIEDIDWDDVPDFPSEDKSSAALENETSNVQSPLKNKVSNEERQTSNNKTSDSNVSTEEEKEKPVNHARLHEMSPSPERIVEPTPEKKIEKKHVLKEEQGHKNKKQKLSDSTSPSPVKNKSKETSSKNSKSPVNSLSSKIPSPPLKKNNVDSRVNINDPKYSLWVEKYKPSSLKQIIGQQGEKSNVNKLVKWLANWYNNQSGKKKIPRPSKTTTAHLVCKELGMDMVEFNASDTRSKKSLQEEIKELLSSNSLASYALAVRCSQRQGCLDANSLEECRRFTASLGAMMSVCFKEGLKVKPDVISDIITSTNQDIRLILNHLSVLSAQASLNLPMASKYVKLGPWDVLRKVFSKEEHKNMSIYDKSDLFFYDYSIAPLFVQENYLNVQPHSEESKTKKGKMALFAKAAQSIAYGDLVDNKIRSHSAWGLLPVQAVFSSLLPGEYLAGHMGGQINFPAWLGKNSRRGKLDRFAQEILAHTRLKVSGSKEGINLDYCYALREKVSRPLLQGTEGIEESLSVMREYCILREDIESLSELTAWPGVQDPFSKVDSKVKASFTRTYNKNPIVTPFSINAAVKKGRGVQAVDEAELEEDLENGNDEEEDQNDVTKDAMIMIKKKTNKEEKEQKKKEAGGSKPRGKRGKK</sequence>